<keyword evidence="1" id="KW-0732">Signal</keyword>
<reference evidence="2 3" key="1">
    <citation type="submission" date="2018-04" db="EMBL/GenBank/DDBJ databases">
        <title>Genomic Encyclopedia of Archaeal and Bacterial Type Strains, Phase II (KMG-II): from individual species to whole genera.</title>
        <authorList>
            <person name="Goeker M."/>
        </authorList>
    </citation>
    <scope>NUCLEOTIDE SEQUENCE [LARGE SCALE GENOMIC DNA]</scope>
    <source>
        <strain evidence="2 3">DSM 5822</strain>
    </source>
</reference>
<dbReference type="EMBL" id="QAON01000009">
    <property type="protein sequence ID" value="PTQ89009.1"/>
    <property type="molecule type" value="Genomic_DNA"/>
</dbReference>
<organism evidence="2 3">
    <name type="scientific">Agitococcus lubricus</name>
    <dbReference type="NCBI Taxonomy" id="1077255"/>
    <lineage>
        <taxon>Bacteria</taxon>
        <taxon>Pseudomonadati</taxon>
        <taxon>Pseudomonadota</taxon>
        <taxon>Gammaproteobacteria</taxon>
        <taxon>Moraxellales</taxon>
        <taxon>Moraxellaceae</taxon>
        <taxon>Agitococcus</taxon>
    </lineage>
</organism>
<protein>
    <submittedName>
        <fullName evidence="2">Uncharacterized protein</fullName>
    </submittedName>
</protein>
<keyword evidence="3" id="KW-1185">Reference proteome</keyword>
<comment type="caution">
    <text evidence="2">The sequence shown here is derived from an EMBL/GenBank/DDBJ whole genome shotgun (WGS) entry which is preliminary data.</text>
</comment>
<feature type="signal peptide" evidence="1">
    <location>
        <begin position="1"/>
        <end position="23"/>
    </location>
</feature>
<accession>A0A2T5IYD5</accession>
<sequence length="312" mass="34029">MSKPMIAMTSLSFLLFTTTPSFAEDANPSDDGNKGLPMMILGIVAKPLLDNMVSKFYNWFGQKTGVPMASPLVPADCGDNCSQGLQANNTTANTNIASNTTNNNQMAFGVAVGAWVKPPRMPASEADLSQPQVWKKSSSGQGTEYTQVKLSILLTETGLVAVGVQDTGNPVQLRDTFMVGKPKDGSSQNVALFPIPSEKKIEVIRIKPTMPRESLWVYVLPCQVTNDTRGADVSDGNEDWQNLQTQLPSAPAQFQISQLPVCPNASDVNWRDIYTSAKPLNMSQNDKRLYGTVNTIDNNQWYKLEIPYSTGL</sequence>
<dbReference type="OrthoDB" id="9820198at2"/>
<proteinExistence type="predicted"/>
<dbReference type="RefSeq" id="WP_107865925.1">
    <property type="nucleotide sequence ID" value="NZ_QAON01000009.1"/>
</dbReference>
<name>A0A2T5IYD5_9GAMM</name>
<evidence type="ECO:0000313" key="3">
    <source>
        <dbReference type="Proteomes" id="UP000244223"/>
    </source>
</evidence>
<evidence type="ECO:0000313" key="2">
    <source>
        <dbReference type="EMBL" id="PTQ89009.1"/>
    </source>
</evidence>
<feature type="chain" id="PRO_5015494769" evidence="1">
    <location>
        <begin position="24"/>
        <end position="312"/>
    </location>
</feature>
<dbReference type="Proteomes" id="UP000244223">
    <property type="component" value="Unassembled WGS sequence"/>
</dbReference>
<dbReference type="AlphaFoldDB" id="A0A2T5IYD5"/>
<evidence type="ECO:0000256" key="1">
    <source>
        <dbReference type="SAM" id="SignalP"/>
    </source>
</evidence>
<gene>
    <name evidence="2" type="ORF">C8N29_10930</name>
</gene>